<gene>
    <name evidence="4" type="ORF">HO133_002204</name>
</gene>
<accession>A0A8H6CDQ6</accession>
<dbReference type="Pfam" id="PF09995">
    <property type="entry name" value="MPAB_Lcp_cat"/>
    <property type="match status" value="1"/>
</dbReference>
<dbReference type="EMBL" id="JACCJB010000014">
    <property type="protein sequence ID" value="KAF6221349.1"/>
    <property type="molecule type" value="Genomic_DNA"/>
</dbReference>
<proteinExistence type="predicted"/>
<keyword evidence="2" id="KW-0472">Membrane</keyword>
<organism evidence="4 5">
    <name type="scientific">Letharia lupina</name>
    <dbReference type="NCBI Taxonomy" id="560253"/>
    <lineage>
        <taxon>Eukaryota</taxon>
        <taxon>Fungi</taxon>
        <taxon>Dikarya</taxon>
        <taxon>Ascomycota</taxon>
        <taxon>Pezizomycotina</taxon>
        <taxon>Lecanoromycetes</taxon>
        <taxon>OSLEUM clade</taxon>
        <taxon>Lecanoromycetidae</taxon>
        <taxon>Lecanorales</taxon>
        <taxon>Lecanorineae</taxon>
        <taxon>Parmeliaceae</taxon>
        <taxon>Letharia</taxon>
    </lineage>
</organism>
<evidence type="ECO:0000313" key="4">
    <source>
        <dbReference type="EMBL" id="KAF6221349.1"/>
    </source>
</evidence>
<dbReference type="AlphaFoldDB" id="A0A8H6CDQ6"/>
<feature type="compositionally biased region" description="Basic and acidic residues" evidence="1">
    <location>
        <begin position="11"/>
        <end position="21"/>
    </location>
</feature>
<evidence type="ECO:0000256" key="1">
    <source>
        <dbReference type="SAM" id="MobiDB-lite"/>
    </source>
</evidence>
<dbReference type="InterPro" id="IPR037473">
    <property type="entry name" value="Lcp-like"/>
</dbReference>
<feature type="transmembrane region" description="Helical" evidence="2">
    <location>
        <begin position="267"/>
        <end position="287"/>
    </location>
</feature>
<protein>
    <recommendedName>
        <fullName evidence="3">ER-bound oxygenase mpaB/mpaB'/Rubber oxygenase catalytic domain-containing protein</fullName>
    </recommendedName>
</protein>
<dbReference type="PANTHER" id="PTHR37539:SF1">
    <property type="entry name" value="ER-BOUND OXYGENASE MPAB_MPAB'_RUBBER OXYGENASE CATALYTIC DOMAIN-CONTAINING PROTEIN"/>
    <property type="match status" value="1"/>
</dbReference>
<feature type="transmembrane region" description="Helical" evidence="2">
    <location>
        <begin position="354"/>
        <end position="379"/>
    </location>
</feature>
<evidence type="ECO:0000259" key="3">
    <source>
        <dbReference type="Pfam" id="PF09995"/>
    </source>
</evidence>
<dbReference type="Proteomes" id="UP000593566">
    <property type="component" value="Unassembled WGS sequence"/>
</dbReference>
<reference evidence="4 5" key="1">
    <citation type="journal article" date="2020" name="Genomics">
        <title>Complete, high-quality genomes from long-read metagenomic sequencing of two wolf lichen thalli reveals enigmatic genome architecture.</title>
        <authorList>
            <person name="McKenzie S.K."/>
            <person name="Walston R.F."/>
            <person name="Allen J.L."/>
        </authorList>
    </citation>
    <scope>NUCLEOTIDE SEQUENCE [LARGE SCALE GENOMIC DNA]</scope>
    <source>
        <strain evidence="4">WasteWater1</strain>
    </source>
</reference>
<name>A0A8H6CDQ6_9LECA</name>
<sequence length="387" mass="43459">MDSMKQSYDMLGEKALEKLDRISPPPSSGLPRSLVRNEAKPAFNSHGTGEQAPEGKRDLYALLRQNAFNDEALGFAVTDNRSETTQHLLQCTRSLESIQPGGAGHASSVRVRLLHAAVRQRIMKLARQRPEYYDINAWGIPINDLDCIGTIGTFCATLIWISLPRQGIFMTQREVTDYVALWRYIAYLTGTPTEHFETPEKAKRIMEVLFLYEIKPTETSKVLANNIIKSLAGQPPGFASEAFLQVNSRWLNGGELSDALGIGRPSIYYWALAVGQCLFFMAICYTYRSVPYLDRRKIAALRRVFWQVIIKNKSGLGEETTFDFKYIPNLSKKTQMEDALEPGIKKAGIERRNLQALGIGCIMFALAGFFGLRIVAAVINRAVKWLP</sequence>
<feature type="region of interest" description="Disordered" evidence="1">
    <location>
        <begin position="1"/>
        <end position="35"/>
    </location>
</feature>
<dbReference type="GO" id="GO:0016491">
    <property type="term" value="F:oxidoreductase activity"/>
    <property type="evidence" value="ECO:0007669"/>
    <property type="project" value="InterPro"/>
</dbReference>
<feature type="domain" description="ER-bound oxygenase mpaB/mpaB'/Rubber oxygenase catalytic" evidence="3">
    <location>
        <begin position="83"/>
        <end position="265"/>
    </location>
</feature>
<keyword evidence="2" id="KW-0812">Transmembrane</keyword>
<dbReference type="RefSeq" id="XP_037150784.1">
    <property type="nucleotide sequence ID" value="XM_037293131.1"/>
</dbReference>
<evidence type="ECO:0000313" key="5">
    <source>
        <dbReference type="Proteomes" id="UP000593566"/>
    </source>
</evidence>
<evidence type="ECO:0000256" key="2">
    <source>
        <dbReference type="SAM" id="Phobius"/>
    </source>
</evidence>
<keyword evidence="2" id="KW-1133">Transmembrane helix</keyword>
<dbReference type="PANTHER" id="PTHR37539">
    <property type="entry name" value="SECRETED PROTEIN-RELATED"/>
    <property type="match status" value="1"/>
</dbReference>
<dbReference type="InterPro" id="IPR018713">
    <property type="entry name" value="MPAB/Lcp_cat_dom"/>
</dbReference>
<dbReference type="GeneID" id="59330618"/>
<comment type="caution">
    <text evidence="4">The sequence shown here is derived from an EMBL/GenBank/DDBJ whole genome shotgun (WGS) entry which is preliminary data.</text>
</comment>
<keyword evidence="5" id="KW-1185">Reference proteome</keyword>